<accession>A0A9X0R083</accession>
<organism evidence="1 2">
    <name type="scientific">Siccirubricoccus deserti</name>
    <dbReference type="NCBI Taxonomy" id="2013562"/>
    <lineage>
        <taxon>Bacteria</taxon>
        <taxon>Pseudomonadati</taxon>
        <taxon>Pseudomonadota</taxon>
        <taxon>Alphaproteobacteria</taxon>
        <taxon>Acetobacterales</taxon>
        <taxon>Roseomonadaceae</taxon>
        <taxon>Siccirubricoccus</taxon>
    </lineage>
</organism>
<gene>
    <name evidence="1" type="ORF">H7965_16335</name>
</gene>
<proteinExistence type="predicted"/>
<keyword evidence="2" id="KW-1185">Reference proteome</keyword>
<dbReference type="RefSeq" id="WP_186771660.1">
    <property type="nucleotide sequence ID" value="NZ_JACOMF010000020.1"/>
</dbReference>
<evidence type="ECO:0000313" key="1">
    <source>
        <dbReference type="EMBL" id="MBC4016890.1"/>
    </source>
</evidence>
<dbReference type="EMBL" id="JACOMF010000020">
    <property type="protein sequence ID" value="MBC4016890.1"/>
    <property type="molecule type" value="Genomic_DNA"/>
</dbReference>
<protein>
    <submittedName>
        <fullName evidence="1">Uncharacterized protein</fullName>
    </submittedName>
</protein>
<name>A0A9X0R083_9PROT</name>
<dbReference type="AlphaFoldDB" id="A0A9X0R083"/>
<evidence type="ECO:0000313" key="2">
    <source>
        <dbReference type="Proteomes" id="UP000600101"/>
    </source>
</evidence>
<comment type="caution">
    <text evidence="1">The sequence shown here is derived from an EMBL/GenBank/DDBJ whole genome shotgun (WGS) entry which is preliminary data.</text>
</comment>
<reference evidence="1" key="1">
    <citation type="submission" date="2020-08" db="EMBL/GenBank/DDBJ databases">
        <authorList>
            <person name="Hu Y."/>
            <person name="Nguyen S.V."/>
            <person name="Li F."/>
            <person name="Fanning S."/>
        </authorList>
    </citation>
    <scope>NUCLEOTIDE SEQUENCE</scope>
    <source>
        <strain evidence="1">SYSU D8009</strain>
    </source>
</reference>
<dbReference type="Proteomes" id="UP000600101">
    <property type="component" value="Unassembled WGS sequence"/>
</dbReference>
<sequence>MAGYDLAGRGGLVQAKPGTGQFLPRGPYEFIAPRGVLADGFDAAPPSQ</sequence>